<comment type="caution">
    <text evidence="5">The sequence shown here is derived from an EMBL/GenBank/DDBJ whole genome shotgun (WGS) entry which is preliminary data.</text>
</comment>
<sequence length="81" mass="8925">MEDSQILMLDEPTKGVDIGVKAEIHRIVRELAHEEGLAVMVVSSEEEEILELCDDVTVFAHGRVVQSGVPAGDLNVTRLRE</sequence>
<evidence type="ECO:0000256" key="2">
    <source>
        <dbReference type="ARBA" id="ARBA00022737"/>
    </source>
</evidence>
<evidence type="ECO:0000313" key="5">
    <source>
        <dbReference type="EMBL" id="MDY5155708.1"/>
    </source>
</evidence>
<dbReference type="GO" id="GO:0005524">
    <property type="term" value="F:ATP binding"/>
    <property type="evidence" value="ECO:0007669"/>
    <property type="project" value="UniProtKB-KW"/>
</dbReference>
<keyword evidence="4 5" id="KW-0067">ATP-binding</keyword>
<proteinExistence type="predicted"/>
<gene>
    <name evidence="5" type="ORF">R6G80_08305</name>
</gene>
<name>A0AAW9HXC9_9ACTO</name>
<dbReference type="EMBL" id="JAWNGC010000064">
    <property type="protein sequence ID" value="MDY5155708.1"/>
    <property type="molecule type" value="Genomic_DNA"/>
</dbReference>
<keyword evidence="3" id="KW-0547">Nucleotide-binding</keyword>
<dbReference type="PANTHER" id="PTHR43790">
    <property type="entry name" value="CARBOHYDRATE TRANSPORT ATP-BINDING PROTEIN MG119-RELATED"/>
    <property type="match status" value="1"/>
</dbReference>
<organism evidence="5 6">
    <name type="scientific">Actinotignum urinale</name>
    <dbReference type="NCBI Taxonomy" id="190146"/>
    <lineage>
        <taxon>Bacteria</taxon>
        <taxon>Bacillati</taxon>
        <taxon>Actinomycetota</taxon>
        <taxon>Actinomycetes</taxon>
        <taxon>Actinomycetales</taxon>
        <taxon>Actinomycetaceae</taxon>
        <taxon>Actinotignum</taxon>
    </lineage>
</organism>
<keyword evidence="1" id="KW-0813">Transport</keyword>
<dbReference type="PANTHER" id="PTHR43790:SF9">
    <property type="entry name" value="GALACTOFURANOSE TRANSPORTER ATP-BINDING PROTEIN YTFR"/>
    <property type="match status" value="1"/>
</dbReference>
<evidence type="ECO:0000256" key="4">
    <source>
        <dbReference type="ARBA" id="ARBA00022840"/>
    </source>
</evidence>
<evidence type="ECO:0000256" key="1">
    <source>
        <dbReference type="ARBA" id="ARBA00022448"/>
    </source>
</evidence>
<dbReference type="Gene3D" id="3.40.50.300">
    <property type="entry name" value="P-loop containing nucleotide triphosphate hydrolases"/>
    <property type="match status" value="1"/>
</dbReference>
<dbReference type="InterPro" id="IPR027417">
    <property type="entry name" value="P-loop_NTPase"/>
</dbReference>
<dbReference type="Proteomes" id="UP001281731">
    <property type="component" value="Unassembled WGS sequence"/>
</dbReference>
<keyword evidence="2" id="KW-0677">Repeat</keyword>
<reference evidence="5" key="1">
    <citation type="submission" date="2023-10" db="EMBL/GenBank/DDBJ databases">
        <title>Whole Genome based description of the genera Actinobaculum and Actinotignum reveals a complex phylogenetic relationship within the species included in the genus Actinotignum.</title>
        <authorList>
            <person name="Jensen C.S."/>
            <person name="Dargis R."/>
            <person name="Kemp M."/>
            <person name="Christensen J.J."/>
        </authorList>
    </citation>
    <scope>NUCLEOTIDE SEQUENCE</scope>
    <source>
        <strain evidence="5">SLA_B511</strain>
    </source>
</reference>
<evidence type="ECO:0000256" key="3">
    <source>
        <dbReference type="ARBA" id="ARBA00022741"/>
    </source>
</evidence>
<protein>
    <submittedName>
        <fullName evidence="5">Sugar ABC transporter ATP-binding protein</fullName>
    </submittedName>
</protein>
<dbReference type="InterPro" id="IPR050107">
    <property type="entry name" value="ABC_carbohydrate_import_ATPase"/>
</dbReference>
<accession>A0AAW9HXC9</accession>
<dbReference type="AlphaFoldDB" id="A0AAW9HXC9"/>
<dbReference type="SUPFAM" id="SSF52540">
    <property type="entry name" value="P-loop containing nucleoside triphosphate hydrolases"/>
    <property type="match status" value="1"/>
</dbReference>
<feature type="non-terminal residue" evidence="5">
    <location>
        <position position="81"/>
    </location>
</feature>
<evidence type="ECO:0000313" key="6">
    <source>
        <dbReference type="Proteomes" id="UP001281731"/>
    </source>
</evidence>